<keyword evidence="2" id="KW-1185">Reference proteome</keyword>
<dbReference type="EMBL" id="QXFL01000009">
    <property type="protein sequence ID" value="RIV83616.1"/>
    <property type="molecule type" value="Genomic_DNA"/>
</dbReference>
<evidence type="ECO:0000313" key="1">
    <source>
        <dbReference type="EMBL" id="RIV83616.1"/>
    </source>
</evidence>
<gene>
    <name evidence="1" type="ORF">D2V07_16045</name>
</gene>
<proteinExistence type="predicted"/>
<accession>A0A418NNK2</accession>
<dbReference type="AlphaFoldDB" id="A0A418NNK2"/>
<evidence type="ECO:0000313" key="2">
    <source>
        <dbReference type="Proteomes" id="UP000286576"/>
    </source>
</evidence>
<sequence>MASIEHHMAHPDVSIEAHIGKCCQALSDDLAERAPVYLDLRFWVIAREVRSGIRTDPRERKLVHHLERLAHQGRIFCPISATTFLELMKIGDDARRQATLEVIEELSLGVSLMPEPERTEDELEAVIHWSLAPNATALPRVWTRLAYTMGNFHVSDDRFPPETQLAIQKAFFDHVWQQPLAAVAGGLDRTEFDMTRDMAALADKLNEGNRVHQAEMTSFESVLSDELRGVAEVAEPILGQIIARLGNFGPDVERSEQNSQMAVNLVHAMLGGEHRSRLPTIHVHACLNALFRWDYRSKAMTGNDLFDFGHAAAALGYCDAFFTEAGVTRSIRHQGLRLDQLYRCVVTNDVDQVLNFLQSLN</sequence>
<comment type="caution">
    <text evidence="1">The sequence shown here is derived from an EMBL/GenBank/DDBJ whole genome shotgun (WGS) entry which is preliminary data.</text>
</comment>
<dbReference type="Proteomes" id="UP000286576">
    <property type="component" value="Unassembled WGS sequence"/>
</dbReference>
<name>A0A418NNK2_9SPHN</name>
<organism evidence="1 2">
    <name type="scientific">Aurantiacibacter zhengii</name>
    <dbReference type="NCBI Taxonomy" id="2307003"/>
    <lineage>
        <taxon>Bacteria</taxon>
        <taxon>Pseudomonadati</taxon>
        <taxon>Pseudomonadota</taxon>
        <taxon>Alphaproteobacteria</taxon>
        <taxon>Sphingomonadales</taxon>
        <taxon>Erythrobacteraceae</taxon>
        <taxon>Aurantiacibacter</taxon>
    </lineage>
</organism>
<reference evidence="1 2" key="1">
    <citation type="submission" date="2018-08" db="EMBL/GenBank/DDBJ databases">
        <title>Erythrobacter zhengii sp.nov., a bacterium isolated from deep-sea sediment.</title>
        <authorList>
            <person name="Fang C."/>
            <person name="Wu Y.-H."/>
            <person name="Sun C."/>
            <person name="Wang H."/>
            <person name="Cheng H."/>
            <person name="Meng F.-X."/>
            <person name="Wang C.-S."/>
            <person name="Xu X.-W."/>
        </authorList>
    </citation>
    <scope>NUCLEOTIDE SEQUENCE [LARGE SCALE GENOMIC DNA]</scope>
    <source>
        <strain evidence="1 2">V18</strain>
    </source>
</reference>
<protein>
    <submittedName>
        <fullName evidence="1">Uncharacterized protein</fullName>
    </submittedName>
</protein>